<dbReference type="Gene3D" id="3.40.1260.10">
    <property type="entry name" value="DsrEFH-like"/>
    <property type="match status" value="1"/>
</dbReference>
<organism evidence="1 2">
    <name type="scientific">Massilia aurea</name>
    <dbReference type="NCBI Taxonomy" id="373040"/>
    <lineage>
        <taxon>Bacteria</taxon>
        <taxon>Pseudomonadati</taxon>
        <taxon>Pseudomonadota</taxon>
        <taxon>Betaproteobacteria</taxon>
        <taxon>Burkholderiales</taxon>
        <taxon>Oxalobacteraceae</taxon>
        <taxon>Telluria group</taxon>
        <taxon>Massilia</taxon>
    </lineage>
</organism>
<dbReference type="RefSeq" id="WP_123068660.1">
    <property type="nucleotide sequence ID" value="NZ_JSAB01000053.1"/>
</dbReference>
<dbReference type="InterPro" id="IPR027396">
    <property type="entry name" value="DsrEFH-like"/>
</dbReference>
<dbReference type="AlphaFoldDB" id="A0A422QP90"/>
<evidence type="ECO:0000313" key="1">
    <source>
        <dbReference type="EMBL" id="RNF31652.1"/>
    </source>
</evidence>
<dbReference type="Proteomes" id="UP000283254">
    <property type="component" value="Unassembled WGS sequence"/>
</dbReference>
<keyword evidence="2" id="KW-1185">Reference proteome</keyword>
<dbReference type="OrthoDB" id="8561630at2"/>
<accession>A0A422QP90</accession>
<dbReference type="SUPFAM" id="SSF75169">
    <property type="entry name" value="DsrEFH-like"/>
    <property type="match status" value="1"/>
</dbReference>
<reference evidence="1" key="1">
    <citation type="submission" date="2014-10" db="EMBL/GenBank/DDBJ databases">
        <title>Massilia sp. genome.</title>
        <authorList>
            <person name="Xu B."/>
            <person name="Dai L."/>
            <person name="Huang Z."/>
        </authorList>
    </citation>
    <scope>NUCLEOTIDE SEQUENCE [LARGE SCALE GENOMIC DNA]</scope>
    <source>
        <strain evidence="1">CFS-1</strain>
    </source>
</reference>
<name>A0A422QP90_9BURK</name>
<sequence>MSTQERGLAILVWSCDLSRPELLATPFMTAQAAAALDMRVKMLFSSQSVQWLLAENAARLTGFGAEQWPISRHLEASVDLGVEIRACTQALHAGGADRSALAPRCAGVEGMVSFVEQGSAPGWRMLVF</sequence>
<evidence type="ECO:0000313" key="2">
    <source>
        <dbReference type="Proteomes" id="UP000283254"/>
    </source>
</evidence>
<dbReference type="EMBL" id="JSAB01000053">
    <property type="protein sequence ID" value="RNF31652.1"/>
    <property type="molecule type" value="Genomic_DNA"/>
</dbReference>
<proteinExistence type="predicted"/>
<gene>
    <name evidence="1" type="ORF">NM04_06120</name>
</gene>
<protein>
    <submittedName>
        <fullName evidence="1">Uncharacterized protein</fullName>
    </submittedName>
</protein>
<comment type="caution">
    <text evidence="1">The sequence shown here is derived from an EMBL/GenBank/DDBJ whole genome shotgun (WGS) entry which is preliminary data.</text>
</comment>